<accession>A0A2N8IR16</accession>
<reference evidence="1 2" key="1">
    <citation type="journal article" date="2017" name="BMC Genomics">
        <title>Genome sequencing of 39 Akkermansia muciniphila isolates reveals its population structure, genomic and functional diverisity, and global distribution in mammalian gut microbiotas.</title>
        <authorList>
            <person name="Guo X."/>
            <person name="Li S."/>
            <person name="Zhang J."/>
            <person name="Wu F."/>
            <person name="Li X."/>
            <person name="Wu D."/>
            <person name="Zhang M."/>
            <person name="Ou Z."/>
            <person name="Jie Z."/>
            <person name="Yan Q."/>
            <person name="Li P."/>
            <person name="Yi J."/>
            <person name="Peng Y."/>
        </authorList>
    </citation>
    <scope>NUCLEOTIDE SEQUENCE [LARGE SCALE GENOMIC DNA]</scope>
    <source>
        <strain evidence="1 2">GP28</strain>
    </source>
</reference>
<protein>
    <submittedName>
        <fullName evidence="1">Uncharacterized protein</fullName>
    </submittedName>
</protein>
<dbReference type="AlphaFoldDB" id="A0A2N8IR16"/>
<organism evidence="1 2">
    <name type="scientific">Akkermansia muciniphila</name>
    <dbReference type="NCBI Taxonomy" id="239935"/>
    <lineage>
        <taxon>Bacteria</taxon>
        <taxon>Pseudomonadati</taxon>
        <taxon>Verrucomicrobiota</taxon>
        <taxon>Verrucomicrobiia</taxon>
        <taxon>Verrucomicrobiales</taxon>
        <taxon>Akkermansiaceae</taxon>
        <taxon>Akkermansia</taxon>
    </lineage>
</organism>
<evidence type="ECO:0000313" key="1">
    <source>
        <dbReference type="EMBL" id="PND04905.1"/>
    </source>
</evidence>
<comment type="caution">
    <text evidence="1">The sequence shown here is derived from an EMBL/GenBank/DDBJ whole genome shotgun (WGS) entry which is preliminary data.</text>
</comment>
<dbReference type="RefSeq" id="WP_012421162.1">
    <property type="nucleotide sequence ID" value="NZ_AP021898.1"/>
</dbReference>
<name>A0A2N8IR16_9BACT</name>
<dbReference type="Proteomes" id="UP000236075">
    <property type="component" value="Unassembled WGS sequence"/>
</dbReference>
<gene>
    <name evidence="1" type="ORF">CXT95_00265</name>
</gene>
<evidence type="ECO:0000313" key="2">
    <source>
        <dbReference type="Proteomes" id="UP000236075"/>
    </source>
</evidence>
<proteinExistence type="predicted"/>
<dbReference type="EMBL" id="PJLB01000004">
    <property type="protein sequence ID" value="PND04905.1"/>
    <property type="molecule type" value="Genomic_DNA"/>
</dbReference>
<sequence length="70" mass="7857">MKTENKKKSQKKIQIKGKMPLSVHFFRDAEADALNMERCQLDKATLIACAVKRLREDLGNVPDSGKKPSA</sequence>
<dbReference type="GeneID" id="60881722"/>